<dbReference type="Gene3D" id="3.40.50.300">
    <property type="entry name" value="P-loop containing nucleotide triphosphate hydrolases"/>
    <property type="match status" value="1"/>
</dbReference>
<evidence type="ECO:0000313" key="1">
    <source>
        <dbReference type="EMBL" id="GBG14983.1"/>
    </source>
</evidence>
<dbReference type="Proteomes" id="UP000245081">
    <property type="component" value="Unassembled WGS sequence"/>
</dbReference>
<dbReference type="InterPro" id="IPR027417">
    <property type="entry name" value="P-loop_NTPase"/>
</dbReference>
<keyword evidence="1" id="KW-0808">Transferase</keyword>
<reference evidence="1 2" key="1">
    <citation type="journal article" date="2018" name="Environ. Microbiol.">
        <title>Isolation and genomic characterization of Novimethylophilus kurashikiensis gen. nov. sp. nov., a new lanthanide-dependent methylotrophic species of Methylophilaceae.</title>
        <authorList>
            <person name="Lv H."/>
            <person name="Sahin N."/>
            <person name="Tani A."/>
        </authorList>
    </citation>
    <scope>NUCLEOTIDE SEQUENCE [LARGE SCALE GENOMIC DNA]</scope>
    <source>
        <strain evidence="1 2">La2-4</strain>
    </source>
</reference>
<protein>
    <submittedName>
        <fullName evidence="1">Thymidylate kinase</fullName>
    </submittedName>
</protein>
<comment type="caution">
    <text evidence="1">The sequence shown here is derived from an EMBL/GenBank/DDBJ whole genome shotgun (WGS) entry which is preliminary data.</text>
</comment>
<dbReference type="AlphaFoldDB" id="A0A2R5FDT6"/>
<dbReference type="EMBL" id="BDOQ01000013">
    <property type="protein sequence ID" value="GBG14983.1"/>
    <property type="molecule type" value="Genomic_DNA"/>
</dbReference>
<keyword evidence="2" id="KW-1185">Reference proteome</keyword>
<dbReference type="GO" id="GO:0016301">
    <property type="term" value="F:kinase activity"/>
    <property type="evidence" value="ECO:0007669"/>
    <property type="project" value="UniProtKB-KW"/>
</dbReference>
<keyword evidence="1" id="KW-0418">Kinase</keyword>
<accession>A0A2R5FDT6</accession>
<dbReference type="SUPFAM" id="SSF52540">
    <property type="entry name" value="P-loop containing nucleoside triphosphate hydrolases"/>
    <property type="match status" value="1"/>
</dbReference>
<name>A0A2R5FDT6_9PROT</name>
<organism evidence="1 2">
    <name type="scientific">Novimethylophilus kurashikiensis</name>
    <dbReference type="NCBI Taxonomy" id="1825523"/>
    <lineage>
        <taxon>Bacteria</taxon>
        <taxon>Pseudomonadati</taxon>
        <taxon>Pseudomonadota</taxon>
        <taxon>Betaproteobacteria</taxon>
        <taxon>Nitrosomonadales</taxon>
        <taxon>Methylophilaceae</taxon>
        <taxon>Novimethylophilus</taxon>
    </lineage>
</organism>
<evidence type="ECO:0000313" key="2">
    <source>
        <dbReference type="Proteomes" id="UP000245081"/>
    </source>
</evidence>
<proteinExistence type="predicted"/>
<gene>
    <name evidence="1" type="ORF">NMK_2584</name>
</gene>
<sequence>MNLADDRMADNRDLFEQMIRTFESAGLPYCILAGYDTYPEVIPSDIDFMVHPDWMHRLPTIIAALAAGSGSHLIQSIRHETTATYFVLARRRGASLIYLHPDSSSDYRRRGRRWLRAENVLENRRRHPQGFWIPSAADAFIYYLVKKIDKGNLNEMQALELSLRFSEDAKGCSKALHALLPAAEANVVEAAVRTAMPFGSAPWQTVVAGIDRLREALHRHTPRESLRSRFRQTARNVYRVINRFIHPTGLSIAFMGPDGSGKSAVITEVAKQMAPAFRQVEYRHLKPRAAGKQVQHQPVTDPHAQPPRGTLGSLAKLVHFWASYWKGTVSWLYPAKICSTLVLFDRYFQDLLADPRRYRYSGSLKPAQWLGRWLPGPDLVFILDAPPEALQARKQEVPFAESARQRGAYLKLACEFRHASVIDASQPLEQVVATVLGHIVDHMQRRTARRLGLSPRK</sequence>